<accession>R7VIT4</accession>
<evidence type="ECO:0000256" key="2">
    <source>
        <dbReference type="SAM" id="Phobius"/>
    </source>
</evidence>
<feature type="region of interest" description="Disordered" evidence="1">
    <location>
        <begin position="72"/>
        <end position="113"/>
    </location>
</feature>
<dbReference type="HOGENOM" id="CLU_582968_0_0_1"/>
<dbReference type="Proteomes" id="UP000014760">
    <property type="component" value="Unassembled WGS sequence"/>
</dbReference>
<dbReference type="EMBL" id="KB291799">
    <property type="protein sequence ID" value="ELU18743.1"/>
    <property type="molecule type" value="Genomic_DNA"/>
</dbReference>
<keyword evidence="2" id="KW-0472">Membrane</keyword>
<name>R7VIT4_CAPTE</name>
<dbReference type="OrthoDB" id="10058237at2759"/>
<evidence type="ECO:0000256" key="1">
    <source>
        <dbReference type="SAM" id="MobiDB-lite"/>
    </source>
</evidence>
<keyword evidence="2" id="KW-0812">Transmembrane</keyword>
<dbReference type="EMBL" id="AMQN01000513">
    <property type="status" value="NOT_ANNOTATED_CDS"/>
    <property type="molecule type" value="Genomic_DNA"/>
</dbReference>
<reference evidence="5" key="1">
    <citation type="submission" date="2012-12" db="EMBL/GenBank/DDBJ databases">
        <authorList>
            <person name="Hellsten U."/>
            <person name="Grimwood J."/>
            <person name="Chapman J.A."/>
            <person name="Shapiro H."/>
            <person name="Aerts A."/>
            <person name="Otillar R.P."/>
            <person name="Terry A.Y."/>
            <person name="Boore J.L."/>
            <person name="Simakov O."/>
            <person name="Marletaz F."/>
            <person name="Cho S.-J."/>
            <person name="Edsinger-Gonzales E."/>
            <person name="Havlak P."/>
            <person name="Kuo D.-H."/>
            <person name="Larsson T."/>
            <person name="Lv J."/>
            <person name="Arendt D."/>
            <person name="Savage R."/>
            <person name="Osoegawa K."/>
            <person name="de Jong P."/>
            <person name="Lindberg D.R."/>
            <person name="Seaver E.C."/>
            <person name="Weisblat D.A."/>
            <person name="Putnam N.H."/>
            <person name="Grigoriev I.V."/>
            <person name="Rokhsar D.S."/>
        </authorList>
    </citation>
    <scope>NUCLEOTIDE SEQUENCE</scope>
    <source>
        <strain evidence="5">I ESC-2004</strain>
    </source>
</reference>
<feature type="transmembrane region" description="Helical" evidence="2">
    <location>
        <begin position="123"/>
        <end position="143"/>
    </location>
</feature>
<keyword evidence="5" id="KW-1185">Reference proteome</keyword>
<dbReference type="EnsemblMetazoa" id="CapteT218471">
    <property type="protein sequence ID" value="CapteP218471"/>
    <property type="gene ID" value="CapteG218471"/>
</dbReference>
<reference evidence="3 5" key="2">
    <citation type="journal article" date="2013" name="Nature">
        <title>Insights into bilaterian evolution from three spiralian genomes.</title>
        <authorList>
            <person name="Simakov O."/>
            <person name="Marletaz F."/>
            <person name="Cho S.J."/>
            <person name="Edsinger-Gonzales E."/>
            <person name="Havlak P."/>
            <person name="Hellsten U."/>
            <person name="Kuo D.H."/>
            <person name="Larsson T."/>
            <person name="Lv J."/>
            <person name="Arendt D."/>
            <person name="Savage R."/>
            <person name="Osoegawa K."/>
            <person name="de Jong P."/>
            <person name="Grimwood J."/>
            <person name="Chapman J.A."/>
            <person name="Shapiro H."/>
            <person name="Aerts A."/>
            <person name="Otillar R.P."/>
            <person name="Terry A.Y."/>
            <person name="Boore J.L."/>
            <person name="Grigoriev I.V."/>
            <person name="Lindberg D.R."/>
            <person name="Seaver E.C."/>
            <person name="Weisblat D.A."/>
            <person name="Putnam N.H."/>
            <person name="Rokhsar D.S."/>
        </authorList>
    </citation>
    <scope>NUCLEOTIDE SEQUENCE</scope>
    <source>
        <strain evidence="3 5">I ESC-2004</strain>
    </source>
</reference>
<evidence type="ECO:0000313" key="3">
    <source>
        <dbReference type="EMBL" id="ELU18743.1"/>
    </source>
</evidence>
<sequence length="469" mass="52326">MLLVAALGDHDTSRHVHGMAQELTIQRSPTSTFGLTLPGPHCDGNNSSVGKSYSSSASSPLLLLKLAGAGLRPRSSSSLDTDAEDSPWESNPDENHNVPTSTKCSPPTTKRPSLRRCLKCPQAFIILLILTIVSFHCVLLVFMPNVDNINTKNQQLTEPQGSLRKFGITDIKTLQLNPQQVAIIDCDGTHIPQCPTSSCLRTLEVDHHQMSVTLPRNSVFSAHLQSEIKYMPGYVHSLHMDIIPALSDMQWQHDIYGSLGEMKPHLGKFTAILAFNYDQEAGERLFVMDNFSETLSSRTEDSDTHLAHLFSLLRNRGFAINTLDPTLKQVLLQDTSHQSIDGSLLRNLNLPQFRMLSIGALRNPSELVSILEQCLCVMRDGGILVIDGVHLSKTRDPVTAIIGKFLRTHPSFEFMPFLVAQNKLYLCNTRWRNVYSKYLLTNHNHLQTLNIQGVTNNLFGVQYTYFIIA</sequence>
<feature type="compositionally biased region" description="Low complexity" evidence="1">
    <location>
        <begin position="99"/>
        <end position="111"/>
    </location>
</feature>
<proteinExistence type="predicted"/>
<gene>
    <name evidence="3" type="ORF">CAPTEDRAFT_218471</name>
</gene>
<organism evidence="3">
    <name type="scientific">Capitella teleta</name>
    <name type="common">Polychaete worm</name>
    <dbReference type="NCBI Taxonomy" id="283909"/>
    <lineage>
        <taxon>Eukaryota</taxon>
        <taxon>Metazoa</taxon>
        <taxon>Spiralia</taxon>
        <taxon>Lophotrochozoa</taxon>
        <taxon>Annelida</taxon>
        <taxon>Polychaeta</taxon>
        <taxon>Sedentaria</taxon>
        <taxon>Scolecida</taxon>
        <taxon>Capitellidae</taxon>
        <taxon>Capitella</taxon>
    </lineage>
</organism>
<evidence type="ECO:0000313" key="5">
    <source>
        <dbReference type="Proteomes" id="UP000014760"/>
    </source>
</evidence>
<reference evidence="4" key="3">
    <citation type="submission" date="2015-06" db="UniProtKB">
        <authorList>
            <consortium name="EnsemblMetazoa"/>
        </authorList>
    </citation>
    <scope>IDENTIFICATION</scope>
</reference>
<evidence type="ECO:0000313" key="4">
    <source>
        <dbReference type="EnsemblMetazoa" id="CapteP218471"/>
    </source>
</evidence>
<protein>
    <recommendedName>
        <fullName evidence="6">Methyltransferase domain-containing protein</fullName>
    </recommendedName>
</protein>
<keyword evidence="2" id="KW-1133">Transmembrane helix</keyword>
<evidence type="ECO:0008006" key="6">
    <source>
        <dbReference type="Google" id="ProtNLM"/>
    </source>
</evidence>
<dbReference type="AlphaFoldDB" id="R7VIT4"/>